<dbReference type="AlphaFoldDB" id="A0A7W7T4N5"/>
<evidence type="ECO:0000313" key="2">
    <source>
        <dbReference type="EMBL" id="MBB4966490.1"/>
    </source>
</evidence>
<dbReference type="Proteomes" id="UP000542674">
    <property type="component" value="Unassembled WGS sequence"/>
</dbReference>
<comment type="caution">
    <text evidence="2">The sequence shown here is derived from an EMBL/GenBank/DDBJ whole genome shotgun (WGS) entry which is preliminary data.</text>
</comment>
<proteinExistence type="predicted"/>
<keyword evidence="3" id="KW-1185">Reference proteome</keyword>
<evidence type="ECO:0000256" key="1">
    <source>
        <dbReference type="SAM" id="MobiDB-lite"/>
    </source>
</evidence>
<organism evidence="2 3">
    <name type="scientific">Saccharothrix violaceirubra</name>
    <dbReference type="NCBI Taxonomy" id="413306"/>
    <lineage>
        <taxon>Bacteria</taxon>
        <taxon>Bacillati</taxon>
        <taxon>Actinomycetota</taxon>
        <taxon>Actinomycetes</taxon>
        <taxon>Pseudonocardiales</taxon>
        <taxon>Pseudonocardiaceae</taxon>
        <taxon>Saccharothrix</taxon>
    </lineage>
</organism>
<accession>A0A7W7T4N5</accession>
<reference evidence="2 3" key="1">
    <citation type="submission" date="2020-08" db="EMBL/GenBank/DDBJ databases">
        <title>Sequencing the genomes of 1000 actinobacteria strains.</title>
        <authorList>
            <person name="Klenk H.-P."/>
        </authorList>
    </citation>
    <scope>NUCLEOTIDE SEQUENCE [LARGE SCALE GENOMIC DNA]</scope>
    <source>
        <strain evidence="2 3">DSM 45084</strain>
    </source>
</reference>
<name>A0A7W7T4N5_9PSEU</name>
<feature type="region of interest" description="Disordered" evidence="1">
    <location>
        <begin position="299"/>
        <end position="320"/>
    </location>
</feature>
<gene>
    <name evidence="2" type="ORF">F4559_003849</name>
</gene>
<dbReference type="EMBL" id="JACHJS010000001">
    <property type="protein sequence ID" value="MBB4966490.1"/>
    <property type="molecule type" value="Genomic_DNA"/>
</dbReference>
<sequence>MTGFDPTPLRRVCQGVVAGLPGEVRERFAQAYESPDDLVDAMVAAGDRAWRHLDKRGRSVPPERYQALALALLSVRNGPVDVQTNLTNVAAAYDRLLPLGELPLDVAVQCRLTTPELAARLVVAYRVAQVVRARRPGTQPLFVDMVTCAVVGFADAADAADIVDRVLDRANPLAAAYRYRRSLDPNPRAGVQGGYTDLVGQIAGYRVAVAEARGYRSADVEATVDEYAERVADDLHRGLTRPPAVGRADEPDSLVTLRGFAGFVAADHADDGREARTLFRLLAYRLPGEVRPERWKRDVPVAPDEARDRGDLPVPGDDGTPDADLVADAVLAELYADTGAADTAAIDEWLLARRAPDGRDDLLVLVDRVRRVDRLLSRPGPDKPRPGVVDPRVRQALRDRIADALTLRLRGTEIAQHILPPLWTEREYVVHFAEARLRVDLPPGTGKLAKAALLANAVVRAPAQPVHRAADPDRRDDCACGTPDRTPPAPAAVCPHRTWWEAGRVEDYTTLARVSGLASEDAVRNQLARHTGFWREWVEEIRTG</sequence>
<protein>
    <submittedName>
        <fullName evidence="2">Uncharacterized protein</fullName>
    </submittedName>
</protein>
<evidence type="ECO:0000313" key="3">
    <source>
        <dbReference type="Proteomes" id="UP000542674"/>
    </source>
</evidence>
<feature type="compositionally biased region" description="Basic and acidic residues" evidence="1">
    <location>
        <begin position="299"/>
        <end position="311"/>
    </location>
</feature>
<dbReference type="RefSeq" id="WP_184670511.1">
    <property type="nucleotide sequence ID" value="NZ_BAABAI010000024.1"/>
</dbReference>